<evidence type="ECO:0000313" key="2">
    <source>
        <dbReference type="EMBL" id="AOG60219.1"/>
    </source>
</evidence>
<evidence type="ECO:0000259" key="1">
    <source>
        <dbReference type="Pfam" id="PF02464"/>
    </source>
</evidence>
<dbReference type="Gene3D" id="3.90.950.20">
    <property type="entry name" value="CinA-like"/>
    <property type="match status" value="1"/>
</dbReference>
<accession>A0A1B3SJV8</accession>
<dbReference type="SUPFAM" id="SSF142433">
    <property type="entry name" value="CinA-like"/>
    <property type="match status" value="1"/>
</dbReference>
<dbReference type="STRING" id="216938.SHELI_v1c02640"/>
<dbReference type="EMBL" id="CP017015">
    <property type="protein sequence ID" value="AOG60219.1"/>
    <property type="molecule type" value="Genomic_DNA"/>
</dbReference>
<feature type="domain" description="CinA C-terminal" evidence="1">
    <location>
        <begin position="4"/>
        <end position="146"/>
    </location>
</feature>
<sequence>MNYLLDYLKKNNYTLSSCESFTGGLFAHSFTNISGASNYFKGGYVCYSNEFKIEQLNINEQIIKNHSEVSLETLVAMLNNTQDILKTDVCFAFTGFATPIDKSNPRTGLSYVGFAIKDKQYSYEFVIKEDISREQYKIKAIDFLLNKFKEI</sequence>
<keyword evidence="3" id="KW-1185">Reference proteome</keyword>
<dbReference type="OrthoDB" id="399376at2"/>
<dbReference type="InterPro" id="IPR008136">
    <property type="entry name" value="CinA_C"/>
</dbReference>
<dbReference type="KEGG" id="shj:SHELI_v1c02640"/>
<proteinExistence type="predicted"/>
<evidence type="ECO:0000313" key="3">
    <source>
        <dbReference type="Proteomes" id="UP000094378"/>
    </source>
</evidence>
<organism evidence="2 3">
    <name type="scientific">Spiroplasma helicoides</name>
    <dbReference type="NCBI Taxonomy" id="216938"/>
    <lineage>
        <taxon>Bacteria</taxon>
        <taxon>Bacillati</taxon>
        <taxon>Mycoplasmatota</taxon>
        <taxon>Mollicutes</taxon>
        <taxon>Entomoplasmatales</taxon>
        <taxon>Spiroplasmataceae</taxon>
        <taxon>Spiroplasma</taxon>
    </lineage>
</organism>
<dbReference type="AlphaFoldDB" id="A0A1B3SJV8"/>
<dbReference type="Proteomes" id="UP000094378">
    <property type="component" value="Chromosome"/>
</dbReference>
<dbReference type="NCBIfam" id="TIGR00199">
    <property type="entry name" value="PncC_domain"/>
    <property type="match status" value="1"/>
</dbReference>
<gene>
    <name evidence="2" type="primary">cinA</name>
    <name evidence="2" type="ORF">SHELI_v1c02640</name>
</gene>
<name>A0A1B3SJV8_9MOLU</name>
<dbReference type="Pfam" id="PF02464">
    <property type="entry name" value="CinA"/>
    <property type="match status" value="1"/>
</dbReference>
<reference evidence="2 3" key="1">
    <citation type="submission" date="2016-08" db="EMBL/GenBank/DDBJ databases">
        <title>Complete genome sequence of Spiroplasma helicoides TABS-2 (DSM 22551).</title>
        <authorList>
            <person name="Shen W.-Y."/>
            <person name="Lo W.-S."/>
            <person name="Lai Y.-C."/>
            <person name="Kuo C.-H."/>
        </authorList>
    </citation>
    <scope>NUCLEOTIDE SEQUENCE [LARGE SCALE GENOMIC DNA]</scope>
    <source>
        <strain evidence="2 3">TABS-2</strain>
    </source>
</reference>
<dbReference type="InterPro" id="IPR036653">
    <property type="entry name" value="CinA-like_C"/>
</dbReference>
<dbReference type="RefSeq" id="WP_069116007.1">
    <property type="nucleotide sequence ID" value="NZ_CP017015.1"/>
</dbReference>
<protein>
    <submittedName>
        <fullName evidence="2">Competence damage-inducible protein A</fullName>
    </submittedName>
</protein>